<dbReference type="AlphaFoldDB" id="U5G812"/>
<protein>
    <submittedName>
        <fullName evidence="1">Uncharacterized protein</fullName>
    </submittedName>
</protein>
<proteinExistence type="predicted"/>
<reference evidence="1 2" key="1">
    <citation type="journal article" date="2006" name="Science">
        <title>The genome of black cottonwood, Populus trichocarpa (Torr. &amp; Gray).</title>
        <authorList>
            <person name="Tuskan G.A."/>
            <person name="Difazio S."/>
            <person name="Jansson S."/>
            <person name="Bohlmann J."/>
            <person name="Grigoriev I."/>
            <person name="Hellsten U."/>
            <person name="Putnam N."/>
            <person name="Ralph S."/>
            <person name="Rombauts S."/>
            <person name="Salamov A."/>
            <person name="Schein J."/>
            <person name="Sterck L."/>
            <person name="Aerts A."/>
            <person name="Bhalerao R.R."/>
            <person name="Bhalerao R.P."/>
            <person name="Blaudez D."/>
            <person name="Boerjan W."/>
            <person name="Brun A."/>
            <person name="Brunner A."/>
            <person name="Busov V."/>
            <person name="Campbell M."/>
            <person name="Carlson J."/>
            <person name="Chalot M."/>
            <person name="Chapman J."/>
            <person name="Chen G.L."/>
            <person name="Cooper D."/>
            <person name="Coutinho P.M."/>
            <person name="Couturier J."/>
            <person name="Covert S."/>
            <person name="Cronk Q."/>
            <person name="Cunningham R."/>
            <person name="Davis J."/>
            <person name="Degroeve S."/>
            <person name="Dejardin A."/>
            <person name="Depamphilis C."/>
            <person name="Detter J."/>
            <person name="Dirks B."/>
            <person name="Dubchak I."/>
            <person name="Duplessis S."/>
            <person name="Ehlting J."/>
            <person name="Ellis B."/>
            <person name="Gendler K."/>
            <person name="Goodstein D."/>
            <person name="Gribskov M."/>
            <person name="Grimwood J."/>
            <person name="Groover A."/>
            <person name="Gunter L."/>
            <person name="Hamberger B."/>
            <person name="Heinze B."/>
            <person name="Helariutta Y."/>
            <person name="Henrissat B."/>
            <person name="Holligan D."/>
            <person name="Holt R."/>
            <person name="Huang W."/>
            <person name="Islam-Faridi N."/>
            <person name="Jones S."/>
            <person name="Jones-Rhoades M."/>
            <person name="Jorgensen R."/>
            <person name="Joshi C."/>
            <person name="Kangasjarvi J."/>
            <person name="Karlsson J."/>
            <person name="Kelleher C."/>
            <person name="Kirkpatrick R."/>
            <person name="Kirst M."/>
            <person name="Kohler A."/>
            <person name="Kalluri U."/>
            <person name="Larimer F."/>
            <person name="Leebens-Mack J."/>
            <person name="Leple J.C."/>
            <person name="Locascio P."/>
            <person name="Lou Y."/>
            <person name="Lucas S."/>
            <person name="Martin F."/>
            <person name="Montanini B."/>
            <person name="Napoli C."/>
            <person name="Nelson D.R."/>
            <person name="Nelson C."/>
            <person name="Nieminen K."/>
            <person name="Nilsson O."/>
            <person name="Pereda V."/>
            <person name="Peter G."/>
            <person name="Philippe R."/>
            <person name="Pilate G."/>
            <person name="Poliakov A."/>
            <person name="Razumovskaya J."/>
            <person name="Richardson P."/>
            <person name="Rinaldi C."/>
            <person name="Ritland K."/>
            <person name="Rouze P."/>
            <person name="Ryaboy D."/>
            <person name="Schmutz J."/>
            <person name="Schrader J."/>
            <person name="Segerman B."/>
            <person name="Shin H."/>
            <person name="Siddiqui A."/>
            <person name="Sterky F."/>
            <person name="Terry A."/>
            <person name="Tsai C.J."/>
            <person name="Uberbacher E."/>
            <person name="Unneberg P."/>
            <person name="Vahala J."/>
            <person name="Wall K."/>
            <person name="Wessler S."/>
            <person name="Yang G."/>
            <person name="Yin T."/>
            <person name="Douglas C."/>
            <person name="Marra M."/>
            <person name="Sandberg G."/>
            <person name="Van de Peer Y."/>
            <person name="Rokhsar D."/>
        </authorList>
    </citation>
    <scope>NUCLEOTIDE SEQUENCE [LARGE SCALE GENOMIC DNA]</scope>
    <source>
        <strain evidence="2">cv. Nisqually</strain>
    </source>
</reference>
<evidence type="ECO:0000313" key="2">
    <source>
        <dbReference type="Proteomes" id="UP000006729"/>
    </source>
</evidence>
<keyword evidence="2" id="KW-1185">Reference proteome</keyword>
<gene>
    <name evidence="1" type="ORF">POPTR_006G163500</name>
</gene>
<dbReference type="EMBL" id="CM009295">
    <property type="protein sequence ID" value="PNT32023.1"/>
    <property type="molecule type" value="Genomic_DNA"/>
</dbReference>
<organism evidence="1 2">
    <name type="scientific">Populus trichocarpa</name>
    <name type="common">Western balsam poplar</name>
    <name type="synonym">Populus balsamifera subsp. trichocarpa</name>
    <dbReference type="NCBI Taxonomy" id="3694"/>
    <lineage>
        <taxon>Eukaryota</taxon>
        <taxon>Viridiplantae</taxon>
        <taxon>Streptophyta</taxon>
        <taxon>Embryophyta</taxon>
        <taxon>Tracheophyta</taxon>
        <taxon>Spermatophyta</taxon>
        <taxon>Magnoliopsida</taxon>
        <taxon>eudicotyledons</taxon>
        <taxon>Gunneridae</taxon>
        <taxon>Pentapetalae</taxon>
        <taxon>rosids</taxon>
        <taxon>fabids</taxon>
        <taxon>Malpighiales</taxon>
        <taxon>Salicaceae</taxon>
        <taxon>Saliceae</taxon>
        <taxon>Populus</taxon>
    </lineage>
</organism>
<dbReference type="Proteomes" id="UP000006729">
    <property type="component" value="Chromosome 6"/>
</dbReference>
<accession>U5G812</accession>
<evidence type="ECO:0000313" key="1">
    <source>
        <dbReference type="EMBL" id="PNT32023.1"/>
    </source>
</evidence>
<sequence>MAQHQENYSSALLVLGHNVCCFTSLIRNEYPGTDATTKFGLVMLPGFGFCFCRLNTLAEYPGTDATTKFGLVMLPGFGFFFCRLLKGISPYGHVITRSMSLVLSVEFCFGPAH</sequence>
<name>U5G812_POPTR</name>
<dbReference type="InParanoid" id="U5G812"/>
<dbReference type="HOGENOM" id="CLU_2137805_0_0_1"/>